<dbReference type="InterPro" id="IPR007235">
    <property type="entry name" value="Glyco_trans_28_C"/>
</dbReference>
<feature type="region of interest" description="Disordered" evidence="6">
    <location>
        <begin position="109"/>
        <end position="134"/>
    </location>
</feature>
<dbReference type="GO" id="GO:0009247">
    <property type="term" value="P:glycolipid biosynthetic process"/>
    <property type="evidence" value="ECO:0007669"/>
    <property type="project" value="InterPro"/>
</dbReference>
<evidence type="ECO:0000256" key="4">
    <source>
        <dbReference type="ARBA" id="ARBA00022679"/>
    </source>
</evidence>
<evidence type="ECO:0000256" key="6">
    <source>
        <dbReference type="SAM" id="MobiDB-lite"/>
    </source>
</evidence>
<keyword evidence="4" id="KW-0808">Transferase</keyword>
<keyword evidence="7" id="KW-0472">Membrane</keyword>
<dbReference type="PANTHER" id="PTHR43025">
    <property type="entry name" value="MONOGALACTOSYLDIACYLGLYCEROL SYNTHASE"/>
    <property type="match status" value="1"/>
</dbReference>
<evidence type="ECO:0000256" key="2">
    <source>
        <dbReference type="ARBA" id="ARBA00012615"/>
    </source>
</evidence>
<proteinExistence type="inferred from homology"/>
<comment type="similarity">
    <text evidence="1">Belongs to the glycosyltransferase 28 family.</text>
</comment>
<dbReference type="InterPro" id="IPR009695">
    <property type="entry name" value="Diacylglyc_glucosyltr_N"/>
</dbReference>
<evidence type="ECO:0000256" key="3">
    <source>
        <dbReference type="ARBA" id="ARBA00022676"/>
    </source>
</evidence>
<sequence>MALAPGRGERAQCQPRRRAAWSAAACAMELAAVAAFAGAVGPHEKRLVRAWQGDHARKCAGHVAPQTRAAAPRAPQWTSGSFAGCALSCARSRARRGVRGRDRILSCANGGGGSGRGGKGGKRDGHGGSGRGEDDGFDEQLDLAALNLLGLLSWRPWHRDGQECSVQKKKRVLILMSDTGGGHRASAQALEAAFRQLFGAEYEVTISDMFVEIAGRPFHKFPQQYSYAANHPWFWKAVYYYAGFPGTRQITENISYWLMQKKLRDALLEMKPDLVVSVHPLCQELPLRALKKLKRRDVTRFVTVVTDLGGGHPTWFHKGVDACFVPSNEVYKLAKRAGLKDDQIVKSGLPIRQSFWRAASKSKSRLRRELGLKPDVPAALVIGGGDGVGGLRNVAVSMAETLGQECGSRGGQLVIVCGRNEALRKNLQSLSWPVHVVVKGFVSNMSDYMAACDTIVTKAGPGTIAEAVIRKLPIIVSGYLPGQEYGNVRFVVDNHVGVYEPDPHAIARVVVDWFGHPQKLKQLSDRAAVVARPEATLDIARRIHALLSSSRS</sequence>
<feature type="compositionally biased region" description="Gly residues" evidence="6">
    <location>
        <begin position="109"/>
        <end position="118"/>
    </location>
</feature>
<dbReference type="Pfam" id="PF06925">
    <property type="entry name" value="MGDG_synth"/>
    <property type="match status" value="1"/>
</dbReference>
<reference evidence="11" key="1">
    <citation type="journal article" date="2019" name="Nat. Commun.">
        <title>Expansion of phycobilisome linker gene families in mesophilic red algae.</title>
        <authorList>
            <person name="Lee J."/>
            <person name="Kim D."/>
            <person name="Bhattacharya D."/>
            <person name="Yoon H.S."/>
        </authorList>
    </citation>
    <scope>NUCLEOTIDE SEQUENCE [LARGE SCALE GENOMIC DNA]</scope>
    <source>
        <strain evidence="11">CCMP 1328</strain>
    </source>
</reference>
<evidence type="ECO:0000259" key="9">
    <source>
        <dbReference type="Pfam" id="PF06925"/>
    </source>
</evidence>
<evidence type="ECO:0000259" key="8">
    <source>
        <dbReference type="Pfam" id="PF04101"/>
    </source>
</evidence>
<evidence type="ECO:0000256" key="1">
    <source>
        <dbReference type="ARBA" id="ARBA00006962"/>
    </source>
</evidence>
<feature type="compositionally biased region" description="Basic and acidic residues" evidence="6">
    <location>
        <begin position="121"/>
        <end position="134"/>
    </location>
</feature>
<dbReference type="PANTHER" id="PTHR43025:SF3">
    <property type="entry name" value="MONOGALACTOSYLDIACYLGLYCEROL SYNTHASE 1, CHLOROPLASTIC"/>
    <property type="match status" value="1"/>
</dbReference>
<comment type="caution">
    <text evidence="10">The sequence shown here is derived from an EMBL/GenBank/DDBJ whole genome shotgun (WGS) entry which is preliminary data.</text>
</comment>
<protein>
    <recommendedName>
        <fullName evidence="2">monogalactosyldiacylglycerol synthase</fullName>
        <ecNumber evidence="2">2.4.1.46</ecNumber>
    </recommendedName>
</protein>
<evidence type="ECO:0000256" key="7">
    <source>
        <dbReference type="SAM" id="Phobius"/>
    </source>
</evidence>
<gene>
    <name evidence="10" type="ORF">FVE85_7622</name>
</gene>
<comment type="subcellular location">
    <subcellularLocation>
        <location evidence="5">Plastid</location>
        <location evidence="5">Chloroplast membrane</location>
    </subcellularLocation>
</comment>
<dbReference type="OrthoDB" id="200404at2759"/>
<feature type="domain" description="Diacylglycerol glucosyltransferase N-terminal" evidence="9">
    <location>
        <begin position="183"/>
        <end position="351"/>
    </location>
</feature>
<dbReference type="OMA" id="IHPYWIN"/>
<dbReference type="Pfam" id="PF04101">
    <property type="entry name" value="Glyco_tran_28_C"/>
    <property type="match status" value="1"/>
</dbReference>
<keyword evidence="7" id="KW-0812">Transmembrane</keyword>
<evidence type="ECO:0000256" key="5">
    <source>
        <dbReference type="ARBA" id="ARBA00046299"/>
    </source>
</evidence>
<dbReference type="Proteomes" id="UP000324585">
    <property type="component" value="Unassembled WGS sequence"/>
</dbReference>
<name>A0A5J4ZBL0_PORPP</name>
<organism evidence="10 11">
    <name type="scientific">Porphyridium purpureum</name>
    <name type="common">Red alga</name>
    <name type="synonym">Porphyridium cruentum</name>
    <dbReference type="NCBI Taxonomy" id="35688"/>
    <lineage>
        <taxon>Eukaryota</taxon>
        <taxon>Rhodophyta</taxon>
        <taxon>Bangiophyceae</taxon>
        <taxon>Porphyridiales</taxon>
        <taxon>Porphyridiaceae</taxon>
        <taxon>Porphyridium</taxon>
    </lineage>
</organism>
<dbReference type="GO" id="GO:0046509">
    <property type="term" value="F:1,2-diacylglycerol 3-beta-galactosyltransferase activity"/>
    <property type="evidence" value="ECO:0007669"/>
    <property type="project" value="UniProtKB-EC"/>
</dbReference>
<feature type="transmembrane region" description="Helical" evidence="7">
    <location>
        <begin position="20"/>
        <end position="40"/>
    </location>
</feature>
<evidence type="ECO:0000313" key="11">
    <source>
        <dbReference type="Proteomes" id="UP000324585"/>
    </source>
</evidence>
<dbReference type="SUPFAM" id="SSF53756">
    <property type="entry name" value="UDP-Glycosyltransferase/glycogen phosphorylase"/>
    <property type="match status" value="1"/>
</dbReference>
<accession>A0A5J4ZBL0</accession>
<dbReference type="InterPro" id="IPR050519">
    <property type="entry name" value="Glycosyltransf_28_UgtP"/>
</dbReference>
<keyword evidence="7" id="KW-1133">Transmembrane helix</keyword>
<dbReference type="AlphaFoldDB" id="A0A5J4ZBL0"/>
<dbReference type="GO" id="GO:0031969">
    <property type="term" value="C:chloroplast membrane"/>
    <property type="evidence" value="ECO:0007669"/>
    <property type="project" value="UniProtKB-SubCell"/>
</dbReference>
<keyword evidence="3" id="KW-0328">Glycosyltransferase</keyword>
<keyword evidence="11" id="KW-1185">Reference proteome</keyword>
<dbReference type="Gene3D" id="3.40.50.2000">
    <property type="entry name" value="Glycogen Phosphorylase B"/>
    <property type="match status" value="1"/>
</dbReference>
<evidence type="ECO:0000313" key="10">
    <source>
        <dbReference type="EMBL" id="KAA8500037.1"/>
    </source>
</evidence>
<feature type="domain" description="Glycosyl transferase family 28 C-terminal" evidence="8">
    <location>
        <begin position="380"/>
        <end position="499"/>
    </location>
</feature>
<dbReference type="EMBL" id="VRMN01000001">
    <property type="protein sequence ID" value="KAA8500037.1"/>
    <property type="molecule type" value="Genomic_DNA"/>
</dbReference>
<dbReference type="EC" id="2.4.1.46" evidence="2"/>